<dbReference type="Pfam" id="PF05940">
    <property type="entry name" value="NnrS"/>
    <property type="match status" value="1"/>
</dbReference>
<feature type="transmembrane region" description="Helical" evidence="1">
    <location>
        <begin position="143"/>
        <end position="162"/>
    </location>
</feature>
<evidence type="ECO:0000256" key="1">
    <source>
        <dbReference type="SAM" id="Phobius"/>
    </source>
</evidence>
<feature type="transmembrane region" description="Helical" evidence="1">
    <location>
        <begin position="213"/>
        <end position="231"/>
    </location>
</feature>
<keyword evidence="1" id="KW-0812">Transmembrane</keyword>
<gene>
    <name evidence="2" type="ordered locus">Caul_3859</name>
</gene>
<feature type="transmembrane region" description="Helical" evidence="1">
    <location>
        <begin position="361"/>
        <end position="385"/>
    </location>
</feature>
<proteinExistence type="predicted"/>
<dbReference type="InterPro" id="IPR010266">
    <property type="entry name" value="NnrS"/>
</dbReference>
<feature type="transmembrane region" description="Helical" evidence="1">
    <location>
        <begin position="297"/>
        <end position="315"/>
    </location>
</feature>
<reference evidence="2" key="1">
    <citation type="submission" date="2008-01" db="EMBL/GenBank/DDBJ databases">
        <title>Complete sequence of chromosome of Caulobacter sp. K31.</title>
        <authorList>
            <consortium name="US DOE Joint Genome Institute"/>
            <person name="Copeland A."/>
            <person name="Lucas S."/>
            <person name="Lapidus A."/>
            <person name="Barry K."/>
            <person name="Glavina del Rio T."/>
            <person name="Dalin E."/>
            <person name="Tice H."/>
            <person name="Pitluck S."/>
            <person name="Bruce D."/>
            <person name="Goodwin L."/>
            <person name="Thompson L.S."/>
            <person name="Brettin T."/>
            <person name="Detter J.C."/>
            <person name="Han C."/>
            <person name="Schmutz J."/>
            <person name="Larimer F."/>
            <person name="Land M."/>
            <person name="Hauser L."/>
            <person name="Kyrpides N."/>
            <person name="Kim E."/>
            <person name="Stephens C."/>
            <person name="Richardson P."/>
        </authorList>
    </citation>
    <scope>NUCLEOTIDE SEQUENCE [LARGE SCALE GENOMIC DNA]</scope>
    <source>
        <strain evidence="2">K31</strain>
    </source>
</reference>
<feature type="transmembrane region" description="Helical" evidence="1">
    <location>
        <begin position="60"/>
        <end position="79"/>
    </location>
</feature>
<dbReference type="OrthoDB" id="9770040at2"/>
<name>B0SV95_CAUSK</name>
<feature type="transmembrane region" description="Helical" evidence="1">
    <location>
        <begin position="266"/>
        <end position="285"/>
    </location>
</feature>
<dbReference type="STRING" id="366602.Caul_3859"/>
<dbReference type="KEGG" id="cak:Caul_3859"/>
<dbReference type="eggNOG" id="COG3213">
    <property type="taxonomic scope" value="Bacteria"/>
</dbReference>
<feature type="transmembrane region" description="Helical" evidence="1">
    <location>
        <begin position="327"/>
        <end position="349"/>
    </location>
</feature>
<feature type="transmembrane region" description="Helical" evidence="1">
    <location>
        <begin position="112"/>
        <end position="131"/>
    </location>
</feature>
<evidence type="ECO:0000313" key="2">
    <source>
        <dbReference type="EMBL" id="ABZ72985.1"/>
    </source>
</evidence>
<keyword evidence="1" id="KW-0472">Membrane</keyword>
<protein>
    <submittedName>
        <fullName evidence="2">NnrS family protein</fullName>
    </submittedName>
</protein>
<dbReference type="HOGENOM" id="CLU_041785_2_0_5"/>
<feature type="transmembrane region" description="Helical" evidence="1">
    <location>
        <begin position="86"/>
        <end position="106"/>
    </location>
</feature>
<dbReference type="EMBL" id="CP000927">
    <property type="protein sequence ID" value="ABZ72985.1"/>
    <property type="molecule type" value="Genomic_DNA"/>
</dbReference>
<accession>B0SV95</accession>
<organism evidence="2">
    <name type="scientific">Caulobacter sp. (strain K31)</name>
    <dbReference type="NCBI Taxonomy" id="366602"/>
    <lineage>
        <taxon>Bacteria</taxon>
        <taxon>Pseudomonadati</taxon>
        <taxon>Pseudomonadota</taxon>
        <taxon>Alphaproteobacteria</taxon>
        <taxon>Caulobacterales</taxon>
        <taxon>Caulobacteraceae</taxon>
        <taxon>Caulobacter</taxon>
    </lineage>
</organism>
<feature type="transmembrane region" description="Helical" evidence="1">
    <location>
        <begin position="21"/>
        <end position="40"/>
    </location>
</feature>
<feature type="transmembrane region" description="Helical" evidence="1">
    <location>
        <begin position="174"/>
        <end position="192"/>
    </location>
</feature>
<feature type="transmembrane region" description="Helical" evidence="1">
    <location>
        <begin position="237"/>
        <end position="254"/>
    </location>
</feature>
<sequence length="391" mass="41213">MSTAATRRAYRGPALFSFGFRSFYLLGALWSALVVPLWLWSYMGGGPGMLTRDWHVHEMLFGFLAAVVAGFLTTAVPNWTGRMPIIGAPLAQLVGLWLAGRIAMLFQASLGAAAVGVIDSLFLLVFASVLWREVLAGRNWRNLPVCGLVTALAVGNIAFHIHGVTWASGLGERLALGVAALLIALIGGRITPSFTRNWMKSHGLTAQPAVFGPVDRVALALTGLAAATWAAFPDAPVGGVLLVLAGLANLVRLARWRGWATRPEPLVWILHLGYGWLGVGLLLLGASALDPMIPRTAGVHALTAGAIGVMTLAVMTRSSRGHTGRDLHADAATTAVYVAINAAALARIAAPFTGVWQQPLLMVSAGLWVLAFAGFVAAYGPMLVLPRPARA</sequence>
<keyword evidence="1" id="KW-1133">Transmembrane helix</keyword>
<dbReference type="AlphaFoldDB" id="B0SV95"/>